<gene>
    <name evidence="2" type="ORF">AEK19_MT2244</name>
</gene>
<feature type="signal peptide" evidence="1">
    <location>
        <begin position="1"/>
        <end position="28"/>
    </location>
</feature>
<geneLocation type="mitochondrion" evidence="2"/>
<proteinExistence type="predicted"/>
<evidence type="ECO:0000256" key="1">
    <source>
        <dbReference type="SAM" id="SignalP"/>
    </source>
</evidence>
<reference evidence="2" key="1">
    <citation type="submission" date="2017-03" db="EMBL/GenBank/DDBJ databases">
        <title>The mitochondrial genome of the carnivorous plant Utricularia reniformis (Lentibulariaceae): structure, comparative analysis and evolutionary landmarks.</title>
        <authorList>
            <person name="Silva S.R."/>
            <person name="Alvarenga D.O."/>
            <person name="Michael T.P."/>
            <person name="Miranda V.F.O."/>
            <person name="Varani A.M."/>
        </authorList>
    </citation>
    <scope>NUCLEOTIDE SEQUENCE</scope>
</reference>
<name>A0A1Y0B4W7_9LAMI</name>
<dbReference type="EMBL" id="KY774314">
    <property type="protein sequence ID" value="ART32389.1"/>
    <property type="molecule type" value="Genomic_DNA"/>
</dbReference>
<protein>
    <submittedName>
        <fullName evidence="2">Uncharacterized protein</fullName>
    </submittedName>
</protein>
<evidence type="ECO:0000313" key="2">
    <source>
        <dbReference type="EMBL" id="ART32389.1"/>
    </source>
</evidence>
<feature type="chain" id="PRO_5012055870" evidence="1">
    <location>
        <begin position="29"/>
        <end position="60"/>
    </location>
</feature>
<keyword evidence="2" id="KW-0496">Mitochondrion</keyword>
<organism evidence="2">
    <name type="scientific">Utricularia reniformis</name>
    <dbReference type="NCBI Taxonomy" id="192314"/>
    <lineage>
        <taxon>Eukaryota</taxon>
        <taxon>Viridiplantae</taxon>
        <taxon>Streptophyta</taxon>
        <taxon>Embryophyta</taxon>
        <taxon>Tracheophyta</taxon>
        <taxon>Spermatophyta</taxon>
        <taxon>Magnoliopsida</taxon>
        <taxon>eudicotyledons</taxon>
        <taxon>Gunneridae</taxon>
        <taxon>Pentapetalae</taxon>
        <taxon>asterids</taxon>
        <taxon>lamiids</taxon>
        <taxon>Lamiales</taxon>
        <taxon>Lentibulariaceae</taxon>
        <taxon>Utricularia</taxon>
    </lineage>
</organism>
<accession>A0A1Y0B4W7</accession>
<keyword evidence="1" id="KW-0732">Signal</keyword>
<sequence length="60" mass="6803">MKVGSFPLTLNCIVNLLCLLNRSKQVQSSRWAELLERSERARKEVIILLLSLRASHSSPP</sequence>
<dbReference type="AlphaFoldDB" id="A0A1Y0B4W7"/>